<dbReference type="PANTHER" id="PTHR31904">
    <property type="entry name" value="BYPASS OF STOP CODON PROTEIN 5-RELATED"/>
    <property type="match status" value="1"/>
</dbReference>
<sequence>AFVIPERLLENGCQSSSTKHFQVPSTLGVSKSETISSLKHKWKGEAESKKYASITNDLSFTDASISYAISARVIGCAGNCKQLLGGNHRNQLLGSDEYVVVNEDYVYIRVIPITKPILSLNRAMINQEAKLLYSGLVEDIMQKMAIGKEMT</sequence>
<dbReference type="Pfam" id="PF04425">
    <property type="entry name" value="Bul1_N"/>
    <property type="match status" value="1"/>
</dbReference>
<dbReference type="EnsemblFungi" id="CPAR2_100010-T">
    <property type="protein sequence ID" value="CPAR2_100010-T-p1"/>
    <property type="gene ID" value="CPAR2_100010"/>
</dbReference>
<feature type="domain" description="Bul1 N-terminal" evidence="1">
    <location>
        <begin position="2"/>
        <end position="150"/>
    </location>
</feature>
<dbReference type="InterPro" id="IPR039634">
    <property type="entry name" value="Bul1-like"/>
</dbReference>
<proteinExistence type="predicted"/>
<dbReference type="AlphaFoldDB" id="A0AAJ8VTL8"/>
<evidence type="ECO:0000313" key="2">
    <source>
        <dbReference type="EnsemblFungi" id="CPAR2_100010-T-p1"/>
    </source>
</evidence>
<protein>
    <recommendedName>
        <fullName evidence="1">Bul1 N-terminal domain-containing protein</fullName>
    </recommendedName>
</protein>
<dbReference type="PANTHER" id="PTHR31904:SF1">
    <property type="entry name" value="BYPASS OF STOP CODON PROTEIN 5-RELATED"/>
    <property type="match status" value="1"/>
</dbReference>
<reference evidence="2" key="1">
    <citation type="submission" date="2025-05" db="UniProtKB">
        <authorList>
            <consortium name="EnsemblFungi"/>
        </authorList>
    </citation>
    <scope>IDENTIFICATION</scope>
</reference>
<evidence type="ECO:0000259" key="1">
    <source>
        <dbReference type="Pfam" id="PF04425"/>
    </source>
</evidence>
<name>A0AAJ8VTL8_CANPC</name>
<accession>A0AAJ8VTL8</accession>
<organism evidence="2">
    <name type="scientific">Candida parapsilosis (strain CDC 317 / ATCC MYA-4646)</name>
    <name type="common">Yeast</name>
    <name type="synonym">Monilia parapsilosis</name>
    <dbReference type="NCBI Taxonomy" id="578454"/>
    <lineage>
        <taxon>Eukaryota</taxon>
        <taxon>Fungi</taxon>
        <taxon>Dikarya</taxon>
        <taxon>Ascomycota</taxon>
        <taxon>Saccharomycotina</taxon>
        <taxon>Pichiomycetes</taxon>
        <taxon>Debaryomycetaceae</taxon>
        <taxon>Candida/Lodderomyces clade</taxon>
        <taxon>Candida</taxon>
    </lineage>
</organism>
<dbReference type="InterPro" id="IPR007519">
    <property type="entry name" value="Bul1_N"/>
</dbReference>